<protein>
    <submittedName>
        <fullName evidence="1">Uncharacterized protein</fullName>
    </submittedName>
</protein>
<proteinExistence type="predicted"/>
<dbReference type="OrthoDB" id="10351506at2759"/>
<dbReference type="AlphaFoldDB" id="A0A8X6IEU7"/>
<reference evidence="1" key="1">
    <citation type="submission" date="2020-07" db="EMBL/GenBank/DDBJ databases">
        <title>Multicomponent nature underlies the extraordinary mechanical properties of spider dragline silk.</title>
        <authorList>
            <person name="Kono N."/>
            <person name="Nakamura H."/>
            <person name="Mori M."/>
            <person name="Yoshida Y."/>
            <person name="Ohtoshi R."/>
            <person name="Malay A.D."/>
            <person name="Moran D.A.P."/>
            <person name="Tomita M."/>
            <person name="Numata K."/>
            <person name="Arakawa K."/>
        </authorList>
    </citation>
    <scope>NUCLEOTIDE SEQUENCE</scope>
</reference>
<accession>A0A8X6IEU7</accession>
<evidence type="ECO:0000313" key="1">
    <source>
        <dbReference type="EMBL" id="GFQ75930.1"/>
    </source>
</evidence>
<comment type="caution">
    <text evidence="1">The sequence shown here is derived from an EMBL/GenBank/DDBJ whole genome shotgun (WGS) entry which is preliminary data.</text>
</comment>
<evidence type="ECO:0000313" key="2">
    <source>
        <dbReference type="Proteomes" id="UP000887116"/>
    </source>
</evidence>
<sequence>MKEKEADSFHYQHFRMVAPVKRSNETHERFGAQRDPFKPFELKQGTRVFRSIGLESMLVQYLQHFATEYESFV</sequence>
<dbReference type="Proteomes" id="UP000887116">
    <property type="component" value="Unassembled WGS sequence"/>
</dbReference>
<organism evidence="1 2">
    <name type="scientific">Trichonephila clavata</name>
    <name type="common">Joro spider</name>
    <name type="synonym">Nephila clavata</name>
    <dbReference type="NCBI Taxonomy" id="2740835"/>
    <lineage>
        <taxon>Eukaryota</taxon>
        <taxon>Metazoa</taxon>
        <taxon>Ecdysozoa</taxon>
        <taxon>Arthropoda</taxon>
        <taxon>Chelicerata</taxon>
        <taxon>Arachnida</taxon>
        <taxon>Araneae</taxon>
        <taxon>Araneomorphae</taxon>
        <taxon>Entelegynae</taxon>
        <taxon>Araneoidea</taxon>
        <taxon>Nephilidae</taxon>
        <taxon>Trichonephila</taxon>
    </lineage>
</organism>
<name>A0A8X6IEU7_TRICU</name>
<keyword evidence="2" id="KW-1185">Reference proteome</keyword>
<gene>
    <name evidence="1" type="ORF">TNCT_153351</name>
</gene>
<dbReference type="EMBL" id="BMAO01031556">
    <property type="protein sequence ID" value="GFQ75930.1"/>
    <property type="molecule type" value="Genomic_DNA"/>
</dbReference>